<gene>
    <name evidence="2" type="ORF">CAUJ_LOCUS4059</name>
</gene>
<feature type="compositionally biased region" description="Basic and acidic residues" evidence="1">
    <location>
        <begin position="678"/>
        <end position="689"/>
    </location>
</feature>
<dbReference type="CDD" id="cd00590">
    <property type="entry name" value="RRM_SF"/>
    <property type="match status" value="1"/>
</dbReference>
<keyword evidence="3" id="KW-1185">Reference proteome</keyword>
<feature type="compositionally biased region" description="Low complexity" evidence="1">
    <location>
        <begin position="176"/>
        <end position="189"/>
    </location>
</feature>
<protein>
    <recommendedName>
        <fullName evidence="4">RRM domain-containing protein</fullName>
    </recommendedName>
</protein>
<dbReference type="EMBL" id="CAJGYM010000008">
    <property type="protein sequence ID" value="CAD6188140.1"/>
    <property type="molecule type" value="Genomic_DNA"/>
</dbReference>
<reference evidence="2" key="1">
    <citation type="submission" date="2020-10" db="EMBL/GenBank/DDBJ databases">
        <authorList>
            <person name="Kikuchi T."/>
        </authorList>
    </citation>
    <scope>NUCLEOTIDE SEQUENCE</scope>
    <source>
        <strain evidence="2">NKZ352</strain>
    </source>
</reference>
<feature type="compositionally biased region" description="Polar residues" evidence="1">
    <location>
        <begin position="618"/>
        <end position="627"/>
    </location>
</feature>
<dbReference type="AlphaFoldDB" id="A0A8S1H3Z8"/>
<dbReference type="OrthoDB" id="48651at2759"/>
<dbReference type="Proteomes" id="UP000835052">
    <property type="component" value="Unassembled WGS sequence"/>
</dbReference>
<feature type="region of interest" description="Disordered" evidence="1">
    <location>
        <begin position="146"/>
        <end position="239"/>
    </location>
</feature>
<comment type="caution">
    <text evidence="2">The sequence shown here is derived from an EMBL/GenBank/DDBJ whole genome shotgun (WGS) entry which is preliminary data.</text>
</comment>
<feature type="region of interest" description="Disordered" evidence="1">
    <location>
        <begin position="38"/>
        <end position="72"/>
    </location>
</feature>
<evidence type="ECO:0000256" key="1">
    <source>
        <dbReference type="SAM" id="MobiDB-lite"/>
    </source>
</evidence>
<evidence type="ECO:0000313" key="3">
    <source>
        <dbReference type="Proteomes" id="UP000835052"/>
    </source>
</evidence>
<feature type="region of interest" description="Disordered" evidence="1">
    <location>
        <begin position="270"/>
        <end position="737"/>
    </location>
</feature>
<organism evidence="2 3">
    <name type="scientific">Caenorhabditis auriculariae</name>
    <dbReference type="NCBI Taxonomy" id="2777116"/>
    <lineage>
        <taxon>Eukaryota</taxon>
        <taxon>Metazoa</taxon>
        <taxon>Ecdysozoa</taxon>
        <taxon>Nematoda</taxon>
        <taxon>Chromadorea</taxon>
        <taxon>Rhabditida</taxon>
        <taxon>Rhabditina</taxon>
        <taxon>Rhabditomorpha</taxon>
        <taxon>Rhabditoidea</taxon>
        <taxon>Rhabditidae</taxon>
        <taxon>Peloderinae</taxon>
        <taxon>Caenorhabditis</taxon>
    </lineage>
</organism>
<proteinExistence type="predicted"/>
<dbReference type="Gene3D" id="3.30.70.330">
    <property type="match status" value="1"/>
</dbReference>
<dbReference type="InterPro" id="IPR012677">
    <property type="entry name" value="Nucleotide-bd_a/b_plait_sf"/>
</dbReference>
<dbReference type="SUPFAM" id="SSF54928">
    <property type="entry name" value="RNA-binding domain, RBD"/>
    <property type="match status" value="1"/>
</dbReference>
<dbReference type="GO" id="GO:0003676">
    <property type="term" value="F:nucleic acid binding"/>
    <property type="evidence" value="ECO:0007669"/>
    <property type="project" value="InterPro"/>
</dbReference>
<feature type="compositionally biased region" description="Basic and acidic residues" evidence="1">
    <location>
        <begin position="595"/>
        <end position="617"/>
    </location>
</feature>
<dbReference type="InterPro" id="IPR035979">
    <property type="entry name" value="RBD_domain_sf"/>
</dbReference>
<feature type="compositionally biased region" description="Polar residues" evidence="1">
    <location>
        <begin position="207"/>
        <end position="216"/>
    </location>
</feature>
<accession>A0A8S1H3Z8</accession>
<feature type="compositionally biased region" description="Polar residues" evidence="1">
    <location>
        <begin position="40"/>
        <end position="55"/>
    </location>
</feature>
<feature type="compositionally biased region" description="Basic and acidic residues" evidence="1">
    <location>
        <begin position="321"/>
        <end position="360"/>
    </location>
</feature>
<feature type="compositionally biased region" description="Basic and acidic residues" evidence="1">
    <location>
        <begin position="371"/>
        <end position="389"/>
    </location>
</feature>
<feature type="compositionally biased region" description="Low complexity" evidence="1">
    <location>
        <begin position="423"/>
        <end position="432"/>
    </location>
</feature>
<feature type="compositionally biased region" description="Basic and acidic residues" evidence="1">
    <location>
        <begin position="287"/>
        <end position="299"/>
    </location>
</feature>
<feature type="compositionally biased region" description="Basic and acidic residues" evidence="1">
    <location>
        <begin position="190"/>
        <end position="206"/>
    </location>
</feature>
<feature type="compositionally biased region" description="Basic and acidic residues" evidence="1">
    <location>
        <begin position="146"/>
        <end position="156"/>
    </location>
</feature>
<evidence type="ECO:0000313" key="2">
    <source>
        <dbReference type="EMBL" id="CAD6188140.1"/>
    </source>
</evidence>
<evidence type="ECO:0008006" key="4">
    <source>
        <dbReference type="Google" id="ProtNLM"/>
    </source>
</evidence>
<name>A0A8S1H3Z8_9PELO</name>
<feature type="compositionally biased region" description="Polar residues" evidence="1">
    <location>
        <begin position="545"/>
        <end position="555"/>
    </location>
</feature>
<sequence length="737" mass="82019">MSVMEPADSGGGASKKNLQVMPNVTEIGSWALMMAEEELTTTQGSCEDVSSSQDVTDGREGSTEKKKKIPDSPPFLAQVANISVTHDEEELLYYFGGEEEVKSLEMRQAKGNATFEFHTQNGLLMALQKHGEEFQGRTLHVYVQREEHSRPARVSEARFSSNRDSVGSRDDRHGYNRNNSRYNSQNSLNDGRHGGHYHQRDYRDNRGPQNNYNTMPANFRRGGGYNMHDRDGGYSGRSSFRKPFFPNNYGNDYGDRGGFVGELQRSESYHYEHQNQEQRPAPISARSRTESTQMERDNYSRASSRLSVNEAPRVPAVKKPSNRDIFGDAKPVDTQAKLRELEEKQKKREQEELEKQKEAQRLAAEQQHSLPLEHHEHPNYSDRRSHDMPPNDYNQQQHHVGYNKQRYDGAPGSVSIKKRPSVEVENGVSNSSRDSFDRTSGSHPMDPAHRPPIAPPVVEKSVVSELPPLPASASSSGHRKSTPSASKDSIGHSHQKKHVRPSPTVYAPHRGGTAPLQKSATMGQIGERRERAAGDAAPVEEFDQTRSTQDTAKSRGSSKAKRATFGAKVPYQNKGDRRSSFSGSEKNVGYWDQTPTDKVRDRKGSQSDRSEKKEHHGSQASLRSGQNYVGGRGRGRGRGRGGPDHHGKHHPPRTNVHTEAESKPAEAVNVEATQKLVTETKEVATKEVEASESAAAVITPSEAGKKKDKKKEKKKDKDSKGGKHLAGNKFAALLDIE</sequence>